<dbReference type="SUPFAM" id="SSF52833">
    <property type="entry name" value="Thioredoxin-like"/>
    <property type="match status" value="1"/>
</dbReference>
<feature type="compositionally biased region" description="Basic and acidic residues" evidence="1">
    <location>
        <begin position="75"/>
        <end position="105"/>
    </location>
</feature>
<reference evidence="2 3" key="1">
    <citation type="journal article" date="2016" name="Nat. Commun.">
        <title>Thousands of microbial genomes shed light on interconnected biogeochemical processes in an aquifer system.</title>
        <authorList>
            <person name="Anantharaman K."/>
            <person name="Brown C.T."/>
            <person name="Hug L.A."/>
            <person name="Sharon I."/>
            <person name="Castelle C.J."/>
            <person name="Probst A.J."/>
            <person name="Thomas B.C."/>
            <person name="Singh A."/>
            <person name="Wilkins M.J."/>
            <person name="Karaoz U."/>
            <person name="Brodie E.L."/>
            <person name="Williams K.H."/>
            <person name="Hubbard S.S."/>
            <person name="Banfield J.F."/>
        </authorList>
    </citation>
    <scope>NUCLEOTIDE SEQUENCE [LARGE SCALE GENOMIC DNA]</scope>
</reference>
<evidence type="ECO:0000313" key="2">
    <source>
        <dbReference type="EMBL" id="OGZ42556.1"/>
    </source>
</evidence>
<dbReference type="AlphaFoldDB" id="A0A1G2FWU2"/>
<gene>
    <name evidence="2" type="ORF">A2W41_01645</name>
</gene>
<dbReference type="PROSITE" id="PS51257">
    <property type="entry name" value="PROKAR_LIPOPROTEIN"/>
    <property type="match status" value="1"/>
</dbReference>
<name>A0A1G2FWU2_9BACT</name>
<accession>A0A1G2FWU2</accession>
<dbReference type="EMBL" id="MHNI01000016">
    <property type="protein sequence ID" value="OGZ42556.1"/>
    <property type="molecule type" value="Genomic_DNA"/>
</dbReference>
<sequence>MIQLLFRKKGTLVIAVALFFLVSGMISCGGDKAPTFDNPIMNSEDLSEEDLEKMYAEMQKANARAKRVQEFMLEKQKQEQEATGREQERAERKQRKRAETAKDHGYNCFTDGPKEARLTLVLFVHPGEFGEMHSIRRINETAQQFQKEMVCIMKVATYRFDKESHPAAKAVVAASRQGKEFPMFVHLQENHHRLHRYYYTHAAKELGLDVERFEQDMADPAIEATILANGQERARYKSPLIINGEKEVSLDPVFIRGLLEDLGKERKSADIESLGDDGVAEHSLKKQEVVVSDLPLGRLSTLPKRFGALHDTTDQKDVRPIPSVVKQVRRQLARNGLSNVVVVEEGNSIITTGMVSGPDAKRRLAVVVEGVAPAYRHIDRTRTQ</sequence>
<evidence type="ECO:0000256" key="1">
    <source>
        <dbReference type="SAM" id="MobiDB-lite"/>
    </source>
</evidence>
<dbReference type="InterPro" id="IPR036249">
    <property type="entry name" value="Thioredoxin-like_sf"/>
</dbReference>
<protein>
    <recommendedName>
        <fullName evidence="4">Thioredoxin-like fold domain-containing protein</fullName>
    </recommendedName>
</protein>
<evidence type="ECO:0008006" key="4">
    <source>
        <dbReference type="Google" id="ProtNLM"/>
    </source>
</evidence>
<comment type="caution">
    <text evidence="2">The sequence shown here is derived from an EMBL/GenBank/DDBJ whole genome shotgun (WGS) entry which is preliminary data.</text>
</comment>
<evidence type="ECO:0000313" key="3">
    <source>
        <dbReference type="Proteomes" id="UP000176700"/>
    </source>
</evidence>
<proteinExistence type="predicted"/>
<dbReference type="Gene3D" id="3.40.30.10">
    <property type="entry name" value="Glutaredoxin"/>
    <property type="match status" value="1"/>
</dbReference>
<organism evidence="2 3">
    <name type="scientific">Candidatus Ryanbacteria bacterium RIFCSPHIGHO2_01_45_13</name>
    <dbReference type="NCBI Taxonomy" id="1802112"/>
    <lineage>
        <taxon>Bacteria</taxon>
        <taxon>Candidatus Ryaniibacteriota</taxon>
    </lineage>
</organism>
<feature type="region of interest" description="Disordered" evidence="1">
    <location>
        <begin position="75"/>
        <end position="106"/>
    </location>
</feature>
<dbReference type="Proteomes" id="UP000176700">
    <property type="component" value="Unassembled WGS sequence"/>
</dbReference>